<feature type="domain" description="Copper type II ascorbate-dependent monooxygenase C-terminal" evidence="12">
    <location>
        <begin position="68"/>
        <end position="195"/>
    </location>
</feature>
<dbReference type="GO" id="GO:0016020">
    <property type="term" value="C:membrane"/>
    <property type="evidence" value="ECO:0007669"/>
    <property type="project" value="InterPro"/>
</dbReference>
<proteinExistence type="predicted"/>
<dbReference type="Gene3D" id="2.60.120.230">
    <property type="match status" value="1"/>
</dbReference>
<dbReference type="InterPro" id="IPR014784">
    <property type="entry name" value="Cu2_ascorb_mOase-like_C"/>
</dbReference>
<keyword evidence="14" id="KW-1185">Reference proteome</keyword>
<dbReference type="PROSITE" id="PS00085">
    <property type="entry name" value="CU2_MONOOXYGENASE_2"/>
    <property type="match status" value="1"/>
</dbReference>
<feature type="binding site" evidence="10">
    <location>
        <position position="93"/>
    </location>
    <ligand>
        <name>Cu(2+)</name>
        <dbReference type="ChEBI" id="CHEBI:29036"/>
        <label>1</label>
        <note>catalytic</note>
    </ligand>
</feature>
<evidence type="ECO:0000256" key="4">
    <source>
        <dbReference type="ARBA" id="ARBA00023002"/>
    </source>
</evidence>
<dbReference type="InterPro" id="IPR036939">
    <property type="entry name" value="Cu2_ascorb_mOase_N_sf"/>
</dbReference>
<dbReference type="InterPro" id="IPR000720">
    <property type="entry name" value="PHM/PAL"/>
</dbReference>
<keyword evidence="5 10" id="KW-0186">Copper</keyword>
<evidence type="ECO:0000256" key="11">
    <source>
        <dbReference type="PIRSR" id="PIRSR600720-3"/>
    </source>
</evidence>
<feature type="binding site" evidence="10">
    <location>
        <position position="91"/>
    </location>
    <ligand>
        <name>Cu(2+)</name>
        <dbReference type="ChEBI" id="CHEBI:29036"/>
        <label>1</label>
        <note>catalytic</note>
    </ligand>
</feature>
<dbReference type="Gene3D" id="2.60.120.310">
    <property type="entry name" value="Copper type II, ascorbate-dependent monooxygenase, N-terminal domain"/>
    <property type="match status" value="1"/>
</dbReference>
<name>A0A8C5RMI5_LATLA</name>
<dbReference type="InterPro" id="IPR008977">
    <property type="entry name" value="PHM/PNGase_F_dom_sf"/>
</dbReference>
<evidence type="ECO:0000259" key="12">
    <source>
        <dbReference type="Pfam" id="PF03712"/>
    </source>
</evidence>
<evidence type="ECO:0000256" key="9">
    <source>
        <dbReference type="ARBA" id="ARBA00048431"/>
    </source>
</evidence>
<reference evidence="13" key="2">
    <citation type="submission" date="2025-09" db="UniProtKB">
        <authorList>
            <consortium name="Ensembl"/>
        </authorList>
    </citation>
    <scope>IDENTIFICATION</scope>
</reference>
<feature type="disulfide bond" evidence="11">
    <location>
        <begin position="76"/>
        <end position="183"/>
    </location>
</feature>
<keyword evidence="3" id="KW-0732">Signal</keyword>
<sequence length="244" mass="27555">ARNAPPTRLPKGVGFKVGGETGSKYFVLQVHYGDVGVFKDKHKDCSGVTLHLTNQNIIFNVLHICFLTEVNADIACHYKMYPMHPFAYRVHTHHLGKVVSGYRVRDGQWTPIGHQSPQLPQAFYPVENPVEIKYGDILAARCVFTGEGRSSETYIGGTARDEMCNFYIMYYMEAKYAVSSMTCTQNIKPEIFKSIPQEANIPIPVKPDMNMMAHGHNEGKHSFLYSFANITVGKNDMSEHIEYL</sequence>
<accession>A0A8C5RMI5</accession>
<evidence type="ECO:0000256" key="1">
    <source>
        <dbReference type="ARBA" id="ARBA00012689"/>
    </source>
</evidence>
<dbReference type="InterPro" id="IPR014783">
    <property type="entry name" value="Cu2_ascorb_mOase_CS-2"/>
</dbReference>
<protein>
    <recommendedName>
        <fullName evidence="1">peptidylglycine monooxygenase</fullName>
        <ecNumber evidence="1">1.14.17.3</ecNumber>
    </recommendedName>
</protein>
<dbReference type="GO" id="GO:0006518">
    <property type="term" value="P:peptide metabolic process"/>
    <property type="evidence" value="ECO:0007669"/>
    <property type="project" value="InterPro"/>
</dbReference>
<evidence type="ECO:0000256" key="5">
    <source>
        <dbReference type="ARBA" id="ARBA00023008"/>
    </source>
</evidence>
<dbReference type="GO" id="GO:0005576">
    <property type="term" value="C:extracellular region"/>
    <property type="evidence" value="ECO:0007669"/>
    <property type="project" value="TreeGrafter"/>
</dbReference>
<dbReference type="PANTHER" id="PTHR10680">
    <property type="entry name" value="PEPTIDYL-GLYCINE ALPHA-AMIDATING MONOOXYGENASE"/>
    <property type="match status" value="1"/>
</dbReference>
<reference evidence="13" key="1">
    <citation type="submission" date="2025-08" db="UniProtKB">
        <authorList>
            <consortium name="Ensembl"/>
        </authorList>
    </citation>
    <scope>IDENTIFICATION</scope>
</reference>
<comment type="cofactor">
    <cofactor evidence="10">
        <name>Cu(2+)</name>
        <dbReference type="ChEBI" id="CHEBI:29036"/>
    </cofactor>
    <text evidence="10">Binds 2 Cu(2+) ions per subunit.</text>
</comment>
<feature type="binding site" evidence="10">
    <location>
        <position position="163"/>
    </location>
    <ligand>
        <name>Cu(2+)</name>
        <dbReference type="ChEBI" id="CHEBI:29036"/>
        <label>1</label>
        <note>catalytic</note>
    </ligand>
</feature>
<dbReference type="InterPro" id="IPR024548">
    <property type="entry name" value="Cu2_monoox_C"/>
</dbReference>
<dbReference type="FunFam" id="2.60.120.230:FF:000002">
    <property type="entry name" value="Peptidyl-glycine alpha-amidating monooxygenase B"/>
    <property type="match status" value="1"/>
</dbReference>
<keyword evidence="7 11" id="KW-1015">Disulfide bond</keyword>
<evidence type="ECO:0000256" key="2">
    <source>
        <dbReference type="ARBA" id="ARBA00022723"/>
    </source>
</evidence>
<dbReference type="PRINTS" id="PR00790">
    <property type="entry name" value="PAMONOXGNASE"/>
</dbReference>
<evidence type="ECO:0000313" key="13">
    <source>
        <dbReference type="Ensembl" id="ENSLLTP00000005496.1"/>
    </source>
</evidence>
<dbReference type="GeneTree" id="ENSGT00940000156369"/>
<feature type="binding site" evidence="10">
    <location>
        <position position="31"/>
    </location>
    <ligand>
        <name>Cu(2+)</name>
        <dbReference type="ChEBI" id="CHEBI:29036"/>
        <label>1</label>
        <note>catalytic</note>
    </ligand>
</feature>
<dbReference type="Pfam" id="PF03712">
    <property type="entry name" value="Cu2_monoox_C"/>
    <property type="match status" value="1"/>
</dbReference>
<keyword evidence="6" id="KW-0503">Monooxygenase</keyword>
<feature type="disulfide bond" evidence="11">
    <location>
        <begin position="142"/>
        <end position="164"/>
    </location>
</feature>
<dbReference type="Proteomes" id="UP000694406">
    <property type="component" value="Unplaced"/>
</dbReference>
<evidence type="ECO:0000256" key="3">
    <source>
        <dbReference type="ARBA" id="ARBA00022729"/>
    </source>
</evidence>
<organism evidence="13 14">
    <name type="scientific">Laticauda laticaudata</name>
    <name type="common">Blue-ringed sea krait</name>
    <name type="synonym">Blue-lipped sea krait</name>
    <dbReference type="NCBI Taxonomy" id="8630"/>
    <lineage>
        <taxon>Eukaryota</taxon>
        <taxon>Metazoa</taxon>
        <taxon>Chordata</taxon>
        <taxon>Craniata</taxon>
        <taxon>Vertebrata</taxon>
        <taxon>Euteleostomi</taxon>
        <taxon>Lepidosauria</taxon>
        <taxon>Squamata</taxon>
        <taxon>Bifurcata</taxon>
        <taxon>Unidentata</taxon>
        <taxon>Episquamata</taxon>
        <taxon>Toxicofera</taxon>
        <taxon>Serpentes</taxon>
        <taxon>Colubroidea</taxon>
        <taxon>Elapidae</taxon>
        <taxon>Laticaudinae</taxon>
        <taxon>Laticauda</taxon>
    </lineage>
</organism>
<dbReference type="SUPFAM" id="SSF49742">
    <property type="entry name" value="PHM/PNGase F"/>
    <property type="match status" value="2"/>
</dbReference>
<dbReference type="PANTHER" id="PTHR10680:SF14">
    <property type="entry name" value="PEPTIDYL-GLYCINE ALPHA-AMIDATING MONOOXYGENASE"/>
    <property type="match status" value="1"/>
</dbReference>
<dbReference type="Ensembl" id="ENSLLTT00000005718.1">
    <property type="protein sequence ID" value="ENSLLTP00000005496.1"/>
    <property type="gene ID" value="ENSLLTG00000004189.1"/>
</dbReference>
<dbReference type="GO" id="GO:0004504">
    <property type="term" value="F:peptidylglycine monooxygenase activity"/>
    <property type="evidence" value="ECO:0007669"/>
    <property type="project" value="UniProtKB-EC"/>
</dbReference>
<evidence type="ECO:0000256" key="7">
    <source>
        <dbReference type="ARBA" id="ARBA00023157"/>
    </source>
</evidence>
<keyword evidence="8" id="KW-0325">Glycoprotein</keyword>
<keyword evidence="2 10" id="KW-0479">Metal-binding</keyword>
<evidence type="ECO:0000256" key="8">
    <source>
        <dbReference type="ARBA" id="ARBA00023180"/>
    </source>
</evidence>
<dbReference type="AlphaFoldDB" id="A0A8C5RMI5"/>
<evidence type="ECO:0000256" key="10">
    <source>
        <dbReference type="PIRSR" id="PIRSR600720-2"/>
    </source>
</evidence>
<keyword evidence="4" id="KW-0560">Oxidoreductase</keyword>
<dbReference type="EC" id="1.14.17.3" evidence="1"/>
<comment type="catalytic activity">
    <reaction evidence="9">
        <text>a [peptide]-C-terminal glycine + 2 L-ascorbate + O2 = a [peptide]-C-terminal (2S)-2-hydroxyglycine + 2 monodehydro-L-ascorbate radical + H2O</text>
        <dbReference type="Rhea" id="RHEA:21452"/>
        <dbReference type="Rhea" id="RHEA-COMP:13486"/>
        <dbReference type="Rhea" id="RHEA-COMP:15321"/>
        <dbReference type="ChEBI" id="CHEBI:15377"/>
        <dbReference type="ChEBI" id="CHEBI:15379"/>
        <dbReference type="ChEBI" id="CHEBI:38290"/>
        <dbReference type="ChEBI" id="CHEBI:59513"/>
        <dbReference type="ChEBI" id="CHEBI:137000"/>
        <dbReference type="ChEBI" id="CHEBI:142768"/>
        <dbReference type="EC" id="1.14.17.3"/>
    </reaction>
</comment>
<evidence type="ECO:0000313" key="14">
    <source>
        <dbReference type="Proteomes" id="UP000694406"/>
    </source>
</evidence>
<dbReference type="GO" id="GO:0005507">
    <property type="term" value="F:copper ion binding"/>
    <property type="evidence" value="ECO:0007669"/>
    <property type="project" value="InterPro"/>
</dbReference>
<evidence type="ECO:0000256" key="6">
    <source>
        <dbReference type="ARBA" id="ARBA00023033"/>
    </source>
</evidence>